<dbReference type="EMBL" id="JALBCA010000050">
    <property type="protein sequence ID" value="KAI2386238.1"/>
    <property type="molecule type" value="Genomic_DNA"/>
</dbReference>
<gene>
    <name evidence="1" type="primary">ORC2</name>
    <name evidence="1" type="ORF">LOY88_003708</name>
</gene>
<organism evidence="1">
    <name type="scientific">Ophidiomyces ophidiicola</name>
    <dbReference type="NCBI Taxonomy" id="1387563"/>
    <lineage>
        <taxon>Eukaryota</taxon>
        <taxon>Fungi</taxon>
        <taxon>Dikarya</taxon>
        <taxon>Ascomycota</taxon>
        <taxon>Pezizomycotina</taxon>
        <taxon>Eurotiomycetes</taxon>
        <taxon>Eurotiomycetidae</taxon>
        <taxon>Onygenales</taxon>
        <taxon>Onygenaceae</taxon>
        <taxon>Ophidiomyces</taxon>
    </lineage>
</organism>
<sequence>MKRKQTSSDEDPLQAPTTPQKRRPTPENTAECDFANCTSNLSSTSTRLRRRLNTKPTSSPAELPIPKSKRVAACLTPKRSNRALNAVENTPSRSRNADRSAKKKSLGVLLNPNDDDAWDGNEKLAQQIWDIQDDDVAEDELNWNQENDDALEKIGDASEEPGVSQNHGKQPRAPRHRRTPTPEGDIPPHEKYFFQNRPGPVLTSDNTLSNLSLLTHEEYFEHLEKLPDKHSKNKKSLLEIHARSFPQWNFELSQGFNVCLYGYGSKRSLLQMFADWEYTRHMVPCPIVIVNGYTTNITIRSVFATIIKALMGPNAPSKLGTQPTEVLDLLQSKLASNPPARPVLVLLNSIDAFSLRRQSHQALLARLASLPQINFVATADTPNFLLLWDISLRDQFNFAFHDCTTFSPYDIEFNVVDEVHSLLGRKVRRIGGKQGIGFVLKSLPENTRKLYRLLITELLMIMGDQQHSENVEGDEPDTNNRQKDAAIEWRSLFNKATEEFISSSELMFRTQLKEFYDHQMVVSQIDSSGVEMLGVPLSQEEMESVLEDLVIE</sequence>
<name>A0ACB8UVV9_9EURO</name>
<comment type="caution">
    <text evidence="1">The sequence shown here is derived from an EMBL/GenBank/DDBJ whole genome shotgun (WGS) entry which is preliminary data.</text>
</comment>
<proteinExistence type="predicted"/>
<protein>
    <submittedName>
        <fullName evidence="1">Origin recognition complex subunit 2</fullName>
    </submittedName>
</protein>
<accession>A0ACB8UVV9</accession>
<evidence type="ECO:0000313" key="1">
    <source>
        <dbReference type="EMBL" id="KAI2386238.1"/>
    </source>
</evidence>
<reference evidence="1" key="1">
    <citation type="journal article" date="2022" name="bioRxiv">
        <title>Population genetic analysis of Ophidiomyces ophidiicola, the causative agent of snake fungal disease, indicates recent introductions to the USA.</title>
        <authorList>
            <person name="Ladner J.T."/>
            <person name="Palmer J.M."/>
            <person name="Ettinger C.L."/>
            <person name="Stajich J.E."/>
            <person name="Farrell T.M."/>
            <person name="Glorioso B.M."/>
            <person name="Lawson B."/>
            <person name="Price S.J."/>
            <person name="Stengle A.G."/>
            <person name="Grear D.A."/>
            <person name="Lorch J.M."/>
        </authorList>
    </citation>
    <scope>NUCLEOTIDE SEQUENCE</scope>
    <source>
        <strain evidence="1">NWHC 24266-5</strain>
    </source>
</reference>